<accession>A0ABX2Q0E5</accession>
<feature type="region of interest" description="Disordered" evidence="1">
    <location>
        <begin position="1"/>
        <end position="28"/>
    </location>
</feature>
<organism evidence="2 3">
    <name type="scientific">Hymenobacter terrestris</name>
    <dbReference type="NCBI Taxonomy" id="2748310"/>
    <lineage>
        <taxon>Bacteria</taxon>
        <taxon>Pseudomonadati</taxon>
        <taxon>Bacteroidota</taxon>
        <taxon>Cytophagia</taxon>
        <taxon>Cytophagales</taxon>
        <taxon>Hymenobacteraceae</taxon>
        <taxon>Hymenobacter</taxon>
    </lineage>
</organism>
<gene>
    <name evidence="2" type="ORF">HW556_05265</name>
</gene>
<name>A0ABX2Q0E5_9BACT</name>
<dbReference type="Proteomes" id="UP000626554">
    <property type="component" value="Unassembled WGS sequence"/>
</dbReference>
<evidence type="ECO:0000256" key="1">
    <source>
        <dbReference type="SAM" id="MobiDB-lite"/>
    </source>
</evidence>
<keyword evidence="3" id="KW-1185">Reference proteome</keyword>
<protein>
    <submittedName>
        <fullName evidence="2">Uncharacterized protein</fullName>
    </submittedName>
</protein>
<evidence type="ECO:0000313" key="3">
    <source>
        <dbReference type="Proteomes" id="UP000626554"/>
    </source>
</evidence>
<proteinExistence type="predicted"/>
<dbReference type="EMBL" id="JABKAV010000009">
    <property type="protein sequence ID" value="NVO84283.1"/>
    <property type="molecule type" value="Genomic_DNA"/>
</dbReference>
<sequence length="110" mass="12694">MNGHFTKGTSPTLPGERQAKKNSKNTMPYYLPDAESLEEIFGEYMNRGLRFDLTPVKPFGCYGLRVHLGVLSDVAPLFGLWPDKMETPEQAQQWLEEVRDTQLPEFYQLR</sequence>
<reference evidence="2 3" key="1">
    <citation type="submission" date="2020-05" db="EMBL/GenBank/DDBJ databases">
        <title>Hymenobacter terrestris sp. nov. and Hymenobacter lapidiphilus sp. nov., isolated from regoliths in Antarctica.</title>
        <authorList>
            <person name="Sedlacek I."/>
            <person name="Pantucek R."/>
            <person name="Zeman M."/>
            <person name="Holochova P."/>
            <person name="Kralova S."/>
            <person name="Stankova E."/>
            <person name="Sedo O."/>
            <person name="Micenkova L."/>
            <person name="Svec P."/>
            <person name="Gupta V."/>
            <person name="Sood U."/>
            <person name="Korpole U.S."/>
            <person name="Lal R."/>
        </authorList>
    </citation>
    <scope>NUCLEOTIDE SEQUENCE [LARGE SCALE GENOMIC DNA]</scope>
    <source>
        <strain evidence="2 3">P5252</strain>
    </source>
</reference>
<comment type="caution">
    <text evidence="2">The sequence shown here is derived from an EMBL/GenBank/DDBJ whole genome shotgun (WGS) entry which is preliminary data.</text>
</comment>
<evidence type="ECO:0000313" key="2">
    <source>
        <dbReference type="EMBL" id="NVO84283.1"/>
    </source>
</evidence>